<evidence type="ECO:0000256" key="2">
    <source>
        <dbReference type="RuleBase" id="RU004328"/>
    </source>
</evidence>
<dbReference type="InterPro" id="IPR036430">
    <property type="entry name" value="RNase_T2-like_sf"/>
</dbReference>
<protein>
    <submittedName>
        <fullName evidence="4">Ribonuclease S-F11, putative</fullName>
    </submittedName>
</protein>
<accession>L7FMY8</accession>
<dbReference type="SUPFAM" id="SSF55895">
    <property type="entry name" value="Ribonuclease Rh-like"/>
    <property type="match status" value="1"/>
</dbReference>
<dbReference type="GO" id="GO:0006401">
    <property type="term" value="P:RNA catabolic process"/>
    <property type="evidence" value="ECO:0007669"/>
    <property type="project" value="TreeGrafter"/>
</dbReference>
<sequence>MKIHKKNNTNFHKQNKEPDQKNLKQKQNQVRKKTSKSKSEQPKQVPFPPKVLKFRFYNYCKKYQNIKKVLSYALVEYWPGEKCRDNVCALPFSTPYVNEGFFLHGLWPQNDAHKNLVCCKTDVHISKAEQIILDDSELKSLIYQNWISVDRCGISIYQFDKHGTCSMKNFVGNNGIVNYIKTAIRLFKKYDLWKILQESDLKVVTNKLYNIDKLRNAIQKVIGNDVIFTCVEMTSIYEIKMCFDPLSVNTPNPKLIKCLDKNYNEEKRRCNTEVMFIHFPDFLLDPVTAPRSDCPY</sequence>
<dbReference type="InterPro" id="IPR018188">
    <property type="entry name" value="RNase_T2_His_AS_1"/>
</dbReference>
<dbReference type="EMBL" id="KB206482">
    <property type="protein sequence ID" value="ELP90965.1"/>
    <property type="molecule type" value="Genomic_DNA"/>
</dbReference>
<dbReference type="OrthoDB" id="435754at2759"/>
<organism evidence="4 5">
    <name type="scientific">Entamoeba invadens IP1</name>
    <dbReference type="NCBI Taxonomy" id="370355"/>
    <lineage>
        <taxon>Eukaryota</taxon>
        <taxon>Amoebozoa</taxon>
        <taxon>Evosea</taxon>
        <taxon>Archamoebae</taxon>
        <taxon>Mastigamoebida</taxon>
        <taxon>Entamoebidae</taxon>
        <taxon>Entamoeba</taxon>
    </lineage>
</organism>
<dbReference type="Gene3D" id="3.90.730.10">
    <property type="entry name" value="Ribonuclease T2-like"/>
    <property type="match status" value="1"/>
</dbReference>
<dbReference type="KEGG" id="eiv:EIN_294150"/>
<dbReference type="Proteomes" id="UP000014680">
    <property type="component" value="Unassembled WGS sequence"/>
</dbReference>
<evidence type="ECO:0000313" key="5">
    <source>
        <dbReference type="Proteomes" id="UP000014680"/>
    </source>
</evidence>
<dbReference type="GO" id="GO:0033897">
    <property type="term" value="F:ribonuclease T2 activity"/>
    <property type="evidence" value="ECO:0007669"/>
    <property type="project" value="InterPro"/>
</dbReference>
<evidence type="ECO:0000256" key="1">
    <source>
        <dbReference type="ARBA" id="ARBA00007469"/>
    </source>
</evidence>
<evidence type="ECO:0000313" key="4">
    <source>
        <dbReference type="EMBL" id="ELP90965.1"/>
    </source>
</evidence>
<evidence type="ECO:0000256" key="3">
    <source>
        <dbReference type="SAM" id="MobiDB-lite"/>
    </source>
</evidence>
<dbReference type="AlphaFoldDB" id="L7FMY8"/>
<reference evidence="4 5" key="1">
    <citation type="submission" date="2012-10" db="EMBL/GenBank/DDBJ databases">
        <authorList>
            <person name="Zafar N."/>
            <person name="Inman J."/>
            <person name="Hall N."/>
            <person name="Lorenzi H."/>
            <person name="Caler E."/>
        </authorList>
    </citation>
    <scope>NUCLEOTIDE SEQUENCE [LARGE SCALE GENOMIC DNA]</scope>
    <source>
        <strain evidence="4 5">IP1</strain>
    </source>
</reference>
<dbReference type="GO" id="GO:0003723">
    <property type="term" value="F:RNA binding"/>
    <property type="evidence" value="ECO:0007669"/>
    <property type="project" value="InterPro"/>
</dbReference>
<keyword evidence="5" id="KW-1185">Reference proteome</keyword>
<dbReference type="PANTHER" id="PTHR11240:SF22">
    <property type="entry name" value="RIBONUCLEASE T2"/>
    <property type="match status" value="1"/>
</dbReference>
<dbReference type="PROSITE" id="PS00530">
    <property type="entry name" value="RNASE_T2_1"/>
    <property type="match status" value="1"/>
</dbReference>
<dbReference type="RefSeq" id="XP_004257736.1">
    <property type="nucleotide sequence ID" value="XM_004257688.1"/>
</dbReference>
<dbReference type="GO" id="GO:0005576">
    <property type="term" value="C:extracellular region"/>
    <property type="evidence" value="ECO:0007669"/>
    <property type="project" value="TreeGrafter"/>
</dbReference>
<gene>
    <name evidence="4" type="ORF">EIN_294150</name>
</gene>
<dbReference type="InterPro" id="IPR001568">
    <property type="entry name" value="RNase_T2-like"/>
</dbReference>
<feature type="region of interest" description="Disordered" evidence="3">
    <location>
        <begin position="1"/>
        <end position="46"/>
    </location>
</feature>
<dbReference type="GeneID" id="14889944"/>
<name>L7FMY8_ENTIV</name>
<dbReference type="VEuPathDB" id="AmoebaDB:EIN_294150"/>
<comment type="similarity">
    <text evidence="1 2">Belongs to the RNase T2 family.</text>
</comment>
<dbReference type="Pfam" id="PF00445">
    <property type="entry name" value="Ribonuclease_T2"/>
    <property type="match status" value="1"/>
</dbReference>
<dbReference type="PANTHER" id="PTHR11240">
    <property type="entry name" value="RIBONUCLEASE T2"/>
    <property type="match status" value="1"/>
</dbReference>
<proteinExistence type="inferred from homology"/>